<comment type="caution">
    <text evidence="3">The sequence shown here is derived from an EMBL/GenBank/DDBJ whole genome shotgun (WGS) entry which is preliminary data.</text>
</comment>
<proteinExistence type="predicted"/>
<dbReference type="AlphaFoldDB" id="A0A846LLM0"/>
<evidence type="ECO:0000313" key="5">
    <source>
        <dbReference type="Proteomes" id="UP000648663"/>
    </source>
</evidence>
<dbReference type="EMBL" id="BMMI01000007">
    <property type="protein sequence ID" value="GGL78952.1"/>
    <property type="molecule type" value="Genomic_DNA"/>
</dbReference>
<evidence type="ECO:0000313" key="2">
    <source>
        <dbReference type="EMBL" id="GGL78952.1"/>
    </source>
</evidence>
<keyword evidence="5" id="KW-1185">Reference proteome</keyword>
<reference evidence="5" key="2">
    <citation type="journal article" date="2019" name="Int. J. Syst. Evol. Microbiol.">
        <title>The Global Catalogue of Microorganisms (GCM) 10K type strain sequencing project: providing services to taxonomists for standard genome sequencing and annotation.</title>
        <authorList>
            <consortium name="The Broad Institute Genomics Platform"/>
            <consortium name="The Broad Institute Genome Sequencing Center for Infectious Disease"/>
            <person name="Wu L."/>
            <person name="Ma J."/>
        </authorList>
    </citation>
    <scope>NUCLEOTIDE SEQUENCE [LARGE SCALE GENOMIC DNA]</scope>
    <source>
        <strain evidence="5">CGMCC 4.5581</strain>
    </source>
</reference>
<dbReference type="Proteomes" id="UP000648663">
    <property type="component" value="Unassembled WGS sequence"/>
</dbReference>
<dbReference type="Proteomes" id="UP000552836">
    <property type="component" value="Unassembled WGS sequence"/>
</dbReference>
<feature type="region of interest" description="Disordered" evidence="1">
    <location>
        <begin position="1"/>
        <end position="23"/>
    </location>
</feature>
<gene>
    <name evidence="3" type="ORF">FB380_003401</name>
    <name evidence="2" type="ORF">GCM10011589_38850</name>
</gene>
<feature type="compositionally biased region" description="Basic and acidic residues" evidence="1">
    <location>
        <begin position="1"/>
        <end position="14"/>
    </location>
</feature>
<reference evidence="2" key="1">
    <citation type="journal article" date="2014" name="Int. J. Syst. Evol. Microbiol.">
        <title>Complete genome of a new Firmicutes species belonging to the dominant human colonic microbiota ('Ruminococcus bicirculans') reveals two chromosomes and a selective capacity to utilize plant glucans.</title>
        <authorList>
            <consortium name="NISC Comparative Sequencing Program"/>
            <person name="Wegmann U."/>
            <person name="Louis P."/>
            <person name="Goesmann A."/>
            <person name="Henrissat B."/>
            <person name="Duncan S.H."/>
            <person name="Flint H.J."/>
        </authorList>
    </citation>
    <scope>NUCLEOTIDE SEQUENCE</scope>
    <source>
        <strain evidence="2">CGMCC 4.5581</strain>
    </source>
</reference>
<name>A0A846LLM0_9ACTN</name>
<reference evidence="3 4" key="3">
    <citation type="submission" date="2020-02" db="EMBL/GenBank/DDBJ databases">
        <title>Sequencing the genomes of 1000 actinobacteria strains.</title>
        <authorList>
            <person name="Klenk H.-P."/>
        </authorList>
    </citation>
    <scope>NUCLEOTIDE SEQUENCE [LARGE SCALE GENOMIC DNA]</scope>
    <source>
        <strain evidence="3 4">DSM 45201</strain>
    </source>
</reference>
<organism evidence="3 4">
    <name type="scientific">Modestobacter marinus</name>
    <dbReference type="NCBI Taxonomy" id="477641"/>
    <lineage>
        <taxon>Bacteria</taxon>
        <taxon>Bacillati</taxon>
        <taxon>Actinomycetota</taxon>
        <taxon>Actinomycetes</taxon>
        <taxon>Geodermatophilales</taxon>
        <taxon>Geodermatophilaceae</taxon>
        <taxon>Modestobacter</taxon>
    </lineage>
</organism>
<reference evidence="2" key="4">
    <citation type="submission" date="2024-05" db="EMBL/GenBank/DDBJ databases">
        <authorList>
            <person name="Sun Q."/>
            <person name="Zhou Y."/>
        </authorList>
    </citation>
    <scope>NUCLEOTIDE SEQUENCE</scope>
    <source>
        <strain evidence="2">CGMCC 4.5581</strain>
    </source>
</reference>
<evidence type="ECO:0000313" key="3">
    <source>
        <dbReference type="EMBL" id="NIH68913.1"/>
    </source>
</evidence>
<evidence type="ECO:0000313" key="4">
    <source>
        <dbReference type="Proteomes" id="UP000552836"/>
    </source>
</evidence>
<evidence type="ECO:0000256" key="1">
    <source>
        <dbReference type="SAM" id="MobiDB-lite"/>
    </source>
</evidence>
<accession>A0A846LLM0</accession>
<protein>
    <submittedName>
        <fullName evidence="2">Transcriptional regulator (Anti-sigma factor)</fullName>
    </submittedName>
</protein>
<dbReference type="RefSeq" id="WP_166756523.1">
    <property type="nucleotide sequence ID" value="NZ_BAABJU010000003.1"/>
</dbReference>
<sequence length="362" mass="36584">MRHPTEGTLRRLLDEPAGVSDPDRAHVAGCPQCLSALSATRRDADLVGAALATEGSTDVDAGWRRLTAALPAAVPATGSTARPERARPGRSRGFRRPAAAVLAFGVVLAGAGTAAANDWLQVFRTEEVAPLTLTSSDLVALPDLSAYGDVELTGDPEVHEVPDAATAAEESGLDVPEVADLPGGVTGEPMISVGGQLSATFTYSADRAAQAAAAAGEVLPPPPPGLDGSSVRLVAGPGVAQVWSSESGLPALVVGRAVAPSAYSSGVPFETVRDHLLSLPGLPEDVAAQLRSFTADGSTLPIPVPAELATSSTAEVDGEEATVLTGNDGAMAAVVWVSDGVVTAVAGSLDTEELLSVARDLR</sequence>
<dbReference type="EMBL" id="JAAMPA010000002">
    <property type="protein sequence ID" value="NIH68913.1"/>
    <property type="molecule type" value="Genomic_DNA"/>
</dbReference>